<dbReference type="AlphaFoldDB" id="A0A9P6KX55"/>
<dbReference type="OrthoDB" id="3269380at2759"/>
<dbReference type="PROSITE" id="PS50157">
    <property type="entry name" value="ZINC_FINGER_C2H2_2"/>
    <property type="match status" value="2"/>
</dbReference>
<keyword evidence="1" id="KW-0863">Zinc-finger</keyword>
<dbReference type="Proteomes" id="UP000740883">
    <property type="component" value="Unassembled WGS sequence"/>
</dbReference>
<dbReference type="GO" id="GO:0008270">
    <property type="term" value="F:zinc ion binding"/>
    <property type="evidence" value="ECO:0007669"/>
    <property type="project" value="UniProtKB-KW"/>
</dbReference>
<feature type="domain" description="C2H2-type" evidence="4">
    <location>
        <begin position="185"/>
        <end position="213"/>
    </location>
</feature>
<evidence type="ECO:0000259" key="4">
    <source>
        <dbReference type="PROSITE" id="PS50157"/>
    </source>
</evidence>
<feature type="compositionally biased region" description="Basic and acidic residues" evidence="3">
    <location>
        <begin position="155"/>
        <end position="164"/>
    </location>
</feature>
<dbReference type="SMART" id="SM00355">
    <property type="entry name" value="ZnF_C2H2"/>
    <property type="match status" value="2"/>
</dbReference>
<gene>
    <name evidence="5" type="ORF">NGRA_3520</name>
</gene>
<sequence>PLEIPRIKYSAFKLPPTKEAEGYLRCTSCKKSAAYEKIANIIFASKLGDFDSLFKKTTKNLEAEKEEKIKHKRKVRRQSDKTTIKRSRKAKVLIALEAKNAPVITANQPLRNFPIFSGEDNEDEKPYSTSVDASAAINFNGSKVLQEDRLTLKRKVDDTDKQENENPCEPLKKKHRRSSSFGTKWACDRCDSFFSCAFDLSYHNDNVHSREKEHAIKPYHCPFDDCSKRYKNRNGLKYHLNAQHRVIQTVHNKI</sequence>
<feature type="region of interest" description="Disordered" evidence="3">
    <location>
        <begin position="155"/>
        <end position="174"/>
    </location>
</feature>
<evidence type="ECO:0000313" key="5">
    <source>
        <dbReference type="EMBL" id="KAF9746904.1"/>
    </source>
</evidence>
<dbReference type="Gene3D" id="3.30.160.60">
    <property type="entry name" value="Classic Zinc Finger"/>
    <property type="match status" value="1"/>
</dbReference>
<feature type="coiled-coil region" evidence="2">
    <location>
        <begin position="54"/>
        <end position="81"/>
    </location>
</feature>
<evidence type="ECO:0000313" key="6">
    <source>
        <dbReference type="Proteomes" id="UP000740883"/>
    </source>
</evidence>
<proteinExistence type="predicted"/>
<keyword evidence="1" id="KW-0862">Zinc</keyword>
<feature type="domain" description="C2H2-type" evidence="4">
    <location>
        <begin position="219"/>
        <end position="244"/>
    </location>
</feature>
<organism evidence="5 6">
    <name type="scientific">Nosema granulosis</name>
    <dbReference type="NCBI Taxonomy" id="83296"/>
    <lineage>
        <taxon>Eukaryota</taxon>
        <taxon>Fungi</taxon>
        <taxon>Fungi incertae sedis</taxon>
        <taxon>Microsporidia</taxon>
        <taxon>Nosematidae</taxon>
        <taxon>Nosema</taxon>
    </lineage>
</organism>
<dbReference type="EMBL" id="SBJO01001346">
    <property type="protein sequence ID" value="KAF9746904.1"/>
    <property type="molecule type" value="Genomic_DNA"/>
</dbReference>
<reference evidence="5 6" key="1">
    <citation type="journal article" date="2020" name="Genome Biol. Evol.">
        <title>Comparative genomics of strictly vertically transmitted, feminizing microsporidia endosymbionts of amphipod crustaceans.</title>
        <authorList>
            <person name="Cormier A."/>
            <person name="Chebbi M.A."/>
            <person name="Giraud I."/>
            <person name="Wattier R."/>
            <person name="Teixeira M."/>
            <person name="Gilbert C."/>
            <person name="Rigaud T."/>
            <person name="Cordaux R."/>
        </authorList>
    </citation>
    <scope>NUCLEOTIDE SEQUENCE [LARGE SCALE GENOMIC DNA]</scope>
    <source>
        <strain evidence="5 6">Ou3-Ou53</strain>
    </source>
</reference>
<feature type="non-terminal residue" evidence="5">
    <location>
        <position position="1"/>
    </location>
</feature>
<evidence type="ECO:0000256" key="2">
    <source>
        <dbReference type="SAM" id="Coils"/>
    </source>
</evidence>
<comment type="caution">
    <text evidence="5">The sequence shown here is derived from an EMBL/GenBank/DDBJ whole genome shotgun (WGS) entry which is preliminary data.</text>
</comment>
<dbReference type="InterPro" id="IPR036236">
    <property type="entry name" value="Znf_C2H2_sf"/>
</dbReference>
<keyword evidence="6" id="KW-1185">Reference proteome</keyword>
<evidence type="ECO:0000256" key="3">
    <source>
        <dbReference type="SAM" id="MobiDB-lite"/>
    </source>
</evidence>
<dbReference type="InterPro" id="IPR013087">
    <property type="entry name" value="Znf_C2H2_type"/>
</dbReference>
<keyword evidence="2" id="KW-0175">Coiled coil</keyword>
<dbReference type="SUPFAM" id="SSF57667">
    <property type="entry name" value="beta-beta-alpha zinc fingers"/>
    <property type="match status" value="1"/>
</dbReference>
<keyword evidence="1" id="KW-0479">Metal-binding</keyword>
<dbReference type="PROSITE" id="PS00028">
    <property type="entry name" value="ZINC_FINGER_C2H2_1"/>
    <property type="match status" value="2"/>
</dbReference>
<evidence type="ECO:0000256" key="1">
    <source>
        <dbReference type="PROSITE-ProRule" id="PRU00042"/>
    </source>
</evidence>
<protein>
    <submittedName>
        <fullName evidence="5">Zinc finger C2H2 protein</fullName>
    </submittedName>
</protein>
<name>A0A9P6KX55_9MICR</name>
<accession>A0A9P6KX55</accession>